<name>A0AAV6HBG4_9TELE</name>
<reference evidence="1" key="1">
    <citation type="submission" date="2020-10" db="EMBL/GenBank/DDBJ databases">
        <title>Chromosome-scale genome assembly of the Allis shad, Alosa alosa.</title>
        <authorList>
            <person name="Margot Z."/>
            <person name="Christophe K."/>
            <person name="Cabau C."/>
            <person name="Louis A."/>
            <person name="Berthelot C."/>
            <person name="Parey E."/>
            <person name="Roest Crollius H."/>
            <person name="Montfort J."/>
            <person name="Robinson-Rechavi M."/>
            <person name="Bucao C."/>
            <person name="Bouchez O."/>
            <person name="Gislard M."/>
            <person name="Lluch J."/>
            <person name="Milhes M."/>
            <person name="Lampietro C."/>
            <person name="Lopez Roques C."/>
            <person name="Donnadieu C."/>
            <person name="Braasch I."/>
            <person name="Desvignes T."/>
            <person name="Postlethwait J."/>
            <person name="Bobe J."/>
            <person name="Guiguen Y."/>
        </authorList>
    </citation>
    <scope>NUCLEOTIDE SEQUENCE</scope>
    <source>
        <strain evidence="1">M-15738</strain>
        <tissue evidence="1">Blood</tissue>
    </source>
</reference>
<gene>
    <name evidence="1" type="ORF">AALO_G00027230</name>
</gene>
<dbReference type="EMBL" id="JADWDJ010000002">
    <property type="protein sequence ID" value="KAG5284485.1"/>
    <property type="molecule type" value="Genomic_DNA"/>
</dbReference>
<accession>A0AAV6HBG4</accession>
<organism evidence="1 2">
    <name type="scientific">Alosa alosa</name>
    <name type="common">allis shad</name>
    <dbReference type="NCBI Taxonomy" id="278164"/>
    <lineage>
        <taxon>Eukaryota</taxon>
        <taxon>Metazoa</taxon>
        <taxon>Chordata</taxon>
        <taxon>Craniata</taxon>
        <taxon>Vertebrata</taxon>
        <taxon>Euteleostomi</taxon>
        <taxon>Actinopterygii</taxon>
        <taxon>Neopterygii</taxon>
        <taxon>Teleostei</taxon>
        <taxon>Clupei</taxon>
        <taxon>Clupeiformes</taxon>
        <taxon>Clupeoidei</taxon>
        <taxon>Clupeidae</taxon>
        <taxon>Alosa</taxon>
    </lineage>
</organism>
<dbReference type="Proteomes" id="UP000823561">
    <property type="component" value="Chromosome 2"/>
</dbReference>
<evidence type="ECO:0000313" key="1">
    <source>
        <dbReference type="EMBL" id="KAG5284485.1"/>
    </source>
</evidence>
<evidence type="ECO:0000313" key="2">
    <source>
        <dbReference type="Proteomes" id="UP000823561"/>
    </source>
</evidence>
<protein>
    <submittedName>
        <fullName evidence="1">Uncharacterized protein</fullName>
    </submittedName>
</protein>
<proteinExistence type="predicted"/>
<sequence length="171" mass="19208">MMKYWFSVTGLLSTNKTVVRRDPRKQKGTELRLIPRVSLGLRVDSDDGSTPAWQKGGVVDKKRCAESDAIAQAKSQAELKILACSQCLFEALEELTIEELEQFRLCVTEGILEVFVPIPEELLPNLFDLLPSGKRYRSLRSRTTRLTNSFIHQAVRMLNSLPPLPPPPSAT</sequence>
<keyword evidence="2" id="KW-1185">Reference proteome</keyword>
<dbReference type="AlphaFoldDB" id="A0AAV6HBG4"/>
<comment type="caution">
    <text evidence="1">The sequence shown here is derived from an EMBL/GenBank/DDBJ whole genome shotgun (WGS) entry which is preliminary data.</text>
</comment>